<reference evidence="2 3" key="1">
    <citation type="journal article" date="2015" name="Genome Biol. Evol.">
        <title>Found and Lost: The Fates of Horizontally Acquired Genes in Arthropod-Symbiotic Spiroplasma.</title>
        <authorList>
            <person name="Lo W.S."/>
            <person name="Gasparich G.E."/>
            <person name="Kuo C.H."/>
        </authorList>
    </citation>
    <scope>NUCLEOTIDE SEQUENCE [LARGE SCALE GENOMIC DNA]</scope>
    <source>
        <strain evidence="3">TDA-040725-5</strain>
    </source>
</reference>
<evidence type="ECO:0000256" key="1">
    <source>
        <dbReference type="SAM" id="SignalP"/>
    </source>
</evidence>
<keyword evidence="1" id="KW-0732">Signal</keyword>
<reference evidence="3" key="2">
    <citation type="submission" date="2015-06" db="EMBL/GenBank/DDBJ databases">
        <title>Complete genome sequence of Spiroplasma eriocheiris TDA-040725-5 (DSM 21848).</title>
        <authorList>
            <person name="Lo W.-S."/>
            <person name="Kuo C.-H."/>
        </authorList>
    </citation>
    <scope>NUCLEOTIDE SEQUENCE [LARGE SCALE GENOMIC DNA]</scope>
    <source>
        <strain evidence="3">TDA-040725-5</strain>
    </source>
</reference>
<proteinExistence type="predicted"/>
<accession>A0A0H3XMQ4</accession>
<protein>
    <submittedName>
        <fullName evidence="2">Uncharacterized protein</fullName>
    </submittedName>
</protein>
<sequence>MKNLLTILGTSVIGVSSALGATMHAKTNLDEISVKTTNQLKADDTIKVDLNFYKEDSFNGTSSQAAYGETHIIFNFLDYANSWEAFIDKYPTVTVSGYIHVYAWTGSEVNKIRAFTSDISSDVSSTEAVWIAYSSEAEGYSHQELNFTLALWHDDHNIYWGYSVME</sequence>
<dbReference type="PATRIC" id="fig|743698.3.peg.737"/>
<keyword evidence="3" id="KW-1185">Reference proteome</keyword>
<dbReference type="Proteomes" id="UP000035661">
    <property type="component" value="Chromosome"/>
</dbReference>
<dbReference type="RefSeq" id="WP_047791519.1">
    <property type="nucleotide sequence ID" value="NZ_CP011856.1"/>
</dbReference>
<dbReference type="KEGG" id="seri:SERIO_v1c07340"/>
<feature type="signal peptide" evidence="1">
    <location>
        <begin position="1"/>
        <end position="20"/>
    </location>
</feature>
<feature type="chain" id="PRO_5005204284" evidence="1">
    <location>
        <begin position="21"/>
        <end position="166"/>
    </location>
</feature>
<name>A0A0H3XMQ4_9MOLU</name>
<evidence type="ECO:0000313" key="3">
    <source>
        <dbReference type="Proteomes" id="UP000035661"/>
    </source>
</evidence>
<evidence type="ECO:0000313" key="2">
    <source>
        <dbReference type="EMBL" id="AKM54297.1"/>
    </source>
</evidence>
<gene>
    <name evidence="2" type="ORF">SERIO_v1c07340</name>
</gene>
<dbReference type="EMBL" id="CP011856">
    <property type="protein sequence ID" value="AKM54297.1"/>
    <property type="molecule type" value="Genomic_DNA"/>
</dbReference>
<organism evidence="2 3">
    <name type="scientific">Spiroplasma eriocheiris</name>
    <dbReference type="NCBI Taxonomy" id="315358"/>
    <lineage>
        <taxon>Bacteria</taxon>
        <taxon>Bacillati</taxon>
        <taxon>Mycoplasmatota</taxon>
        <taxon>Mollicutes</taxon>
        <taxon>Entomoplasmatales</taxon>
        <taxon>Spiroplasmataceae</taxon>
        <taxon>Spiroplasma</taxon>
    </lineage>
</organism>
<dbReference type="AlphaFoldDB" id="A0A0H3XMQ4"/>